<evidence type="ECO:0000313" key="1">
    <source>
        <dbReference type="EMBL" id="AUV61844.1"/>
    </source>
</evidence>
<evidence type="ECO:0000313" key="2">
    <source>
        <dbReference type="Proteomes" id="UP000240903"/>
    </source>
</evidence>
<name>A0A2K9VHM2_9CAUD</name>
<organism evidence="1 2">
    <name type="scientific">Pseudomonas phage Littlefix</name>
    <dbReference type="NCBI Taxonomy" id="2079289"/>
    <lineage>
        <taxon>Viruses</taxon>
        <taxon>Duplodnaviria</taxon>
        <taxon>Heunggongvirae</taxon>
        <taxon>Uroviricota</taxon>
        <taxon>Caudoviricetes</taxon>
        <taxon>Schitoviridae</taxon>
        <taxon>Littlefixvirus</taxon>
        <taxon>Littlefixvirus littlefix</taxon>
    </lineage>
</organism>
<accession>A0A2K9VHM2</accession>
<dbReference type="EMBL" id="MG775260">
    <property type="protein sequence ID" value="AUV61844.1"/>
    <property type="molecule type" value="Genomic_DNA"/>
</dbReference>
<proteinExistence type="predicted"/>
<reference evidence="2" key="1">
    <citation type="submission" date="2018-01" db="EMBL/GenBank/DDBJ databases">
        <title>Pseudomonas phages infecting Pseudomonas sp. isolated from Prunus avium.</title>
        <authorList>
            <person name="Colberg O."/>
            <person name="Carstens A.B."/>
            <person name="Kot W."/>
            <person name="Hansen L.H."/>
        </authorList>
    </citation>
    <scope>NUCLEOTIDE SEQUENCE [LARGE SCALE GENOMIC DNA]</scope>
</reference>
<keyword evidence="2" id="KW-1185">Reference proteome</keyword>
<gene>
    <name evidence="1" type="ORF">PsPhLittlefix_gp29</name>
</gene>
<dbReference type="Proteomes" id="UP000240903">
    <property type="component" value="Segment"/>
</dbReference>
<sequence>MTTTVEYTGTAESVTKILAMWSTDFDYDERGKLTYKGELVPVGVVFTVEDDVLTFQKPYK</sequence>
<protein>
    <submittedName>
        <fullName evidence="1">Uncharacterized protein</fullName>
    </submittedName>
</protein>